<sequence length="138" mass="15124">MPRRSPDECRWRPGRAPVYLGTKAIPGLCRNSPGLDRRKPGCCRSSDGVCIGPCEATVPSRLCLVPSRLLPVPRRSLTVLPGDSRFIPEVLNILILSQWSPGCSRSSPVHLGRHRFIPIQPQFIPVDPGSRTRAPPAS</sequence>
<keyword evidence="2" id="KW-1185">Reference proteome</keyword>
<name>A0A9D3XZJ1_DREPO</name>
<evidence type="ECO:0000313" key="1">
    <source>
        <dbReference type="EMBL" id="KAH3689622.1"/>
    </source>
</evidence>
<reference evidence="1" key="2">
    <citation type="submission" date="2020-11" db="EMBL/GenBank/DDBJ databases">
        <authorList>
            <person name="McCartney M.A."/>
            <person name="Auch B."/>
            <person name="Kono T."/>
            <person name="Mallez S."/>
            <person name="Becker A."/>
            <person name="Gohl D.M."/>
            <person name="Silverstein K.A.T."/>
            <person name="Koren S."/>
            <person name="Bechman K.B."/>
            <person name="Herman A."/>
            <person name="Abrahante J.E."/>
            <person name="Garbe J."/>
        </authorList>
    </citation>
    <scope>NUCLEOTIDE SEQUENCE</scope>
    <source>
        <strain evidence="1">Duluth1</strain>
        <tissue evidence="1">Whole animal</tissue>
    </source>
</reference>
<gene>
    <name evidence="1" type="ORF">DPMN_190872</name>
</gene>
<protein>
    <submittedName>
        <fullName evidence="1">Uncharacterized protein</fullName>
    </submittedName>
</protein>
<comment type="caution">
    <text evidence="1">The sequence shown here is derived from an EMBL/GenBank/DDBJ whole genome shotgun (WGS) entry which is preliminary data.</text>
</comment>
<dbReference type="EMBL" id="JAIWYP010000106">
    <property type="protein sequence ID" value="KAH3689622.1"/>
    <property type="molecule type" value="Genomic_DNA"/>
</dbReference>
<dbReference type="Proteomes" id="UP000828390">
    <property type="component" value="Unassembled WGS sequence"/>
</dbReference>
<evidence type="ECO:0000313" key="2">
    <source>
        <dbReference type="Proteomes" id="UP000828390"/>
    </source>
</evidence>
<accession>A0A9D3XZJ1</accession>
<dbReference type="AlphaFoldDB" id="A0A9D3XZJ1"/>
<organism evidence="1 2">
    <name type="scientific">Dreissena polymorpha</name>
    <name type="common">Zebra mussel</name>
    <name type="synonym">Mytilus polymorpha</name>
    <dbReference type="NCBI Taxonomy" id="45954"/>
    <lineage>
        <taxon>Eukaryota</taxon>
        <taxon>Metazoa</taxon>
        <taxon>Spiralia</taxon>
        <taxon>Lophotrochozoa</taxon>
        <taxon>Mollusca</taxon>
        <taxon>Bivalvia</taxon>
        <taxon>Autobranchia</taxon>
        <taxon>Heteroconchia</taxon>
        <taxon>Euheterodonta</taxon>
        <taxon>Imparidentia</taxon>
        <taxon>Neoheterodontei</taxon>
        <taxon>Myida</taxon>
        <taxon>Dreissenoidea</taxon>
        <taxon>Dreissenidae</taxon>
        <taxon>Dreissena</taxon>
    </lineage>
</organism>
<reference evidence="1" key="1">
    <citation type="journal article" date="2019" name="bioRxiv">
        <title>The Genome of the Zebra Mussel, Dreissena polymorpha: A Resource for Invasive Species Research.</title>
        <authorList>
            <person name="McCartney M.A."/>
            <person name="Auch B."/>
            <person name="Kono T."/>
            <person name="Mallez S."/>
            <person name="Zhang Y."/>
            <person name="Obille A."/>
            <person name="Becker A."/>
            <person name="Abrahante J.E."/>
            <person name="Garbe J."/>
            <person name="Badalamenti J.P."/>
            <person name="Herman A."/>
            <person name="Mangelson H."/>
            <person name="Liachko I."/>
            <person name="Sullivan S."/>
            <person name="Sone E.D."/>
            <person name="Koren S."/>
            <person name="Silverstein K.A.T."/>
            <person name="Beckman K.B."/>
            <person name="Gohl D.M."/>
        </authorList>
    </citation>
    <scope>NUCLEOTIDE SEQUENCE</scope>
    <source>
        <strain evidence="1">Duluth1</strain>
        <tissue evidence="1">Whole animal</tissue>
    </source>
</reference>
<proteinExistence type="predicted"/>